<evidence type="ECO:0000313" key="3">
    <source>
        <dbReference type="Proteomes" id="UP001486565"/>
    </source>
</evidence>
<dbReference type="SUPFAM" id="SSF47413">
    <property type="entry name" value="lambda repressor-like DNA-binding domains"/>
    <property type="match status" value="1"/>
</dbReference>
<dbReference type="RefSeq" id="WP_341876190.1">
    <property type="nucleotide sequence ID" value="NZ_CP121687.1"/>
</dbReference>
<dbReference type="InterPro" id="IPR001387">
    <property type="entry name" value="Cro/C1-type_HTH"/>
</dbReference>
<dbReference type="EMBL" id="CP121687">
    <property type="protein sequence ID" value="WZL69182.1"/>
    <property type="molecule type" value="Genomic_DNA"/>
</dbReference>
<dbReference type="CDD" id="cd00093">
    <property type="entry name" value="HTH_XRE"/>
    <property type="match status" value="1"/>
</dbReference>
<evidence type="ECO:0000259" key="1">
    <source>
        <dbReference type="PROSITE" id="PS50943"/>
    </source>
</evidence>
<gene>
    <name evidence="2" type="ORF">QBE51_10275</name>
</gene>
<organism evidence="2 3">
    <name type="scientific">Defluviitalea saccharophila</name>
    <dbReference type="NCBI Taxonomy" id="879970"/>
    <lineage>
        <taxon>Bacteria</taxon>
        <taxon>Bacillati</taxon>
        <taxon>Bacillota</taxon>
        <taxon>Clostridia</taxon>
        <taxon>Lachnospirales</taxon>
        <taxon>Defluviitaleaceae</taxon>
        <taxon>Defluviitalea</taxon>
    </lineage>
</organism>
<name>A0ABZ2Y5C1_9FIRM</name>
<reference evidence="2 3" key="1">
    <citation type="submission" date="2023-03" db="EMBL/GenBank/DDBJ databases">
        <title>Novel Species.</title>
        <authorList>
            <person name="Ma S."/>
        </authorList>
    </citation>
    <scope>NUCLEOTIDE SEQUENCE [LARGE SCALE GENOMIC DNA]</scope>
    <source>
        <strain evidence="2 3">LIND6LT2</strain>
    </source>
</reference>
<evidence type="ECO:0000313" key="2">
    <source>
        <dbReference type="EMBL" id="WZL69182.1"/>
    </source>
</evidence>
<protein>
    <submittedName>
        <fullName evidence="2">Helix-turn-helix transcriptional regulator</fullName>
    </submittedName>
</protein>
<accession>A0ABZ2Y5C1</accession>
<keyword evidence="3" id="KW-1185">Reference proteome</keyword>
<proteinExistence type="predicted"/>
<feature type="domain" description="HTH cro/C1-type" evidence="1">
    <location>
        <begin position="12"/>
        <end position="40"/>
    </location>
</feature>
<dbReference type="InterPro" id="IPR010982">
    <property type="entry name" value="Lambda_DNA-bd_dom_sf"/>
</dbReference>
<dbReference type="PROSITE" id="PS50943">
    <property type="entry name" value="HTH_CROC1"/>
    <property type="match status" value="1"/>
</dbReference>
<dbReference type="Proteomes" id="UP001486565">
    <property type="component" value="Chromosome"/>
</dbReference>
<dbReference type="Gene3D" id="1.10.260.40">
    <property type="entry name" value="lambda repressor-like DNA-binding domains"/>
    <property type="match status" value="1"/>
</dbReference>
<sequence>MFFEFRNRNKTIKELRKNKCYTVKELADKVNLNPSIINRIDSLKLKEVPEPVKSKVLPFLR</sequence>